<evidence type="ECO:0000259" key="3">
    <source>
        <dbReference type="Pfam" id="PF19305"/>
    </source>
</evidence>
<dbReference type="PANTHER" id="PTHR16943">
    <property type="entry name" value="2-METHYLCITRATE DEHYDRATASE-RELATED"/>
    <property type="match status" value="1"/>
</dbReference>
<proteinExistence type="inferred from homology"/>
<dbReference type="InterPro" id="IPR036148">
    <property type="entry name" value="MmgE/PrpD_sf"/>
</dbReference>
<dbReference type="InterPro" id="IPR045336">
    <property type="entry name" value="MmgE_PrpD_N"/>
</dbReference>
<organism evidence="4 5">
    <name type="scientific">Actinacidiphila reveromycinica</name>
    <dbReference type="NCBI Taxonomy" id="659352"/>
    <lineage>
        <taxon>Bacteria</taxon>
        <taxon>Bacillati</taxon>
        <taxon>Actinomycetota</taxon>
        <taxon>Actinomycetes</taxon>
        <taxon>Kitasatosporales</taxon>
        <taxon>Streptomycetaceae</taxon>
        <taxon>Actinacidiphila</taxon>
    </lineage>
</organism>
<evidence type="ECO:0000313" key="5">
    <source>
        <dbReference type="Proteomes" id="UP000595703"/>
    </source>
</evidence>
<dbReference type="InterPro" id="IPR045337">
    <property type="entry name" value="MmgE_PrpD_C"/>
</dbReference>
<evidence type="ECO:0000256" key="1">
    <source>
        <dbReference type="ARBA" id="ARBA00006174"/>
    </source>
</evidence>
<protein>
    <submittedName>
        <fullName evidence="4">Putative MmgE/Prp family protein</fullName>
    </submittedName>
</protein>
<dbReference type="KEGG" id="arev:RVR_2941"/>
<dbReference type="PANTHER" id="PTHR16943:SF8">
    <property type="entry name" value="2-METHYLCITRATE DEHYDRATASE"/>
    <property type="match status" value="1"/>
</dbReference>
<dbReference type="EMBL" id="AP018365">
    <property type="protein sequence ID" value="BBA97276.1"/>
    <property type="molecule type" value="Genomic_DNA"/>
</dbReference>
<dbReference type="GO" id="GO:0016829">
    <property type="term" value="F:lyase activity"/>
    <property type="evidence" value="ECO:0007669"/>
    <property type="project" value="InterPro"/>
</dbReference>
<reference evidence="4 5" key="3">
    <citation type="journal article" date="2011" name="Nat. Chem. Biol.">
        <title>Reveromycin A biosynthesis uses RevG and RevJ for stereospecific spiroacetal formation.</title>
        <authorList>
            <person name="Takahashi S."/>
            <person name="Toyoda A."/>
            <person name="Sekiyama Y."/>
            <person name="Takagi H."/>
            <person name="Nogawa T."/>
            <person name="Uramoto M."/>
            <person name="Suzuki R."/>
            <person name="Koshino H."/>
            <person name="Kumano T."/>
            <person name="Panthee S."/>
            <person name="Dairi T."/>
            <person name="Ishikawa J."/>
            <person name="Ikeda H."/>
            <person name="Sakaki Y."/>
            <person name="Osada H."/>
        </authorList>
    </citation>
    <scope>NUCLEOTIDE SEQUENCE [LARGE SCALE GENOMIC DNA]</scope>
    <source>
        <strain evidence="4 5">SN-593</strain>
    </source>
</reference>
<name>A0A7U3URE8_9ACTN</name>
<dbReference type="Proteomes" id="UP000595703">
    <property type="component" value="Chromosome"/>
</dbReference>
<dbReference type="Gene3D" id="1.10.4100.10">
    <property type="entry name" value="2-methylcitrate dehydratase PrpD"/>
    <property type="match status" value="1"/>
</dbReference>
<evidence type="ECO:0000313" key="4">
    <source>
        <dbReference type="EMBL" id="BBA97276.1"/>
    </source>
</evidence>
<reference evidence="4 5" key="1">
    <citation type="journal article" date="2010" name="J. Bacteriol.">
        <title>Biochemical characterization of a novel indole prenyltransferase from Streptomyces sp. SN-593.</title>
        <authorList>
            <person name="Takahashi S."/>
            <person name="Takagi H."/>
            <person name="Toyoda A."/>
            <person name="Uramoto M."/>
            <person name="Nogawa T."/>
            <person name="Ueki M."/>
            <person name="Sakaki Y."/>
            <person name="Osada H."/>
        </authorList>
    </citation>
    <scope>NUCLEOTIDE SEQUENCE [LARGE SCALE GENOMIC DNA]</scope>
    <source>
        <strain evidence="4 5">SN-593</strain>
    </source>
</reference>
<dbReference type="InterPro" id="IPR042188">
    <property type="entry name" value="MmgE/PrpD_sf_2"/>
</dbReference>
<sequence>MSATPAERLAALAARVRRDGLPARLRDDVAGRVLDLLGNCLAALPELPARATTAAVREWGGAPDATAVGSATRLPAPSAALVNGTLAHSMDFDDTHLPSVLHPSAAVVPAALAVAEVTGARGPAFLDAAAVGIEVTCRLGMAGYDAEHANSVFFDRGQHATAICGTVGAAVAAGMLRGLTADQLTSAIGIASSMSSGIIEANRTGGTVKRVHCGWAAHAGVVAADLARHGLTGPPTVLEGRFGLLRAFCGERFALDAVTEGLGERWEIDRIFYKPYPCNHFTHAGVDAALRIRRSGADPGAVTGIVLGVPEPVLRTIGEPAEEKRRPRSGYHAAFSGPYTIAAALLGGGGLGLGHDDFTDRAVADPARLALADKVRVEADAECTAAFPHQFPAVLTVRMADGTVLRERVRNNRGGPADPLSPDELTAKFRSNARRAVDGEAAAELARRVWRLTSDGRPAQVAEALRDHAPRH</sequence>
<dbReference type="Pfam" id="PF03972">
    <property type="entry name" value="MmgE_PrpD_N"/>
    <property type="match status" value="1"/>
</dbReference>
<dbReference type="RefSeq" id="WP_202233586.1">
    <property type="nucleotide sequence ID" value="NZ_AP018365.1"/>
</dbReference>
<dbReference type="InterPro" id="IPR005656">
    <property type="entry name" value="MmgE_PrpD"/>
</dbReference>
<accession>A0A7U3URE8</accession>
<comment type="similarity">
    <text evidence="1">Belongs to the PrpD family.</text>
</comment>
<dbReference type="Gene3D" id="3.30.1330.120">
    <property type="entry name" value="2-methylcitrate dehydratase PrpD"/>
    <property type="match status" value="1"/>
</dbReference>
<evidence type="ECO:0000259" key="2">
    <source>
        <dbReference type="Pfam" id="PF03972"/>
    </source>
</evidence>
<feature type="domain" description="MmgE/PrpD C-terminal" evidence="3">
    <location>
        <begin position="276"/>
        <end position="451"/>
    </location>
</feature>
<reference evidence="4 5" key="4">
    <citation type="journal article" date="2020" name="Sci. Rep.">
        <title>beta-carboline chemical signals induce reveromycin production through a LuxR family regulator in Streptomyces sp. SN-593.</title>
        <authorList>
            <person name="Panthee S."/>
            <person name="Kito N."/>
            <person name="Hayashi T."/>
            <person name="Shimizu T."/>
            <person name="Ishikawa J."/>
            <person name="Hamamoto H."/>
            <person name="Osada H."/>
            <person name="Takahashi S."/>
        </authorList>
    </citation>
    <scope>NUCLEOTIDE SEQUENCE [LARGE SCALE GENOMIC DNA]</scope>
    <source>
        <strain evidence="4 5">SN-593</strain>
    </source>
</reference>
<feature type="domain" description="MmgE/PrpD N-terminal" evidence="2">
    <location>
        <begin position="7"/>
        <end position="251"/>
    </location>
</feature>
<keyword evidence="5" id="KW-1185">Reference proteome</keyword>
<dbReference type="Pfam" id="PF19305">
    <property type="entry name" value="MmgE_PrpD_C"/>
    <property type="match status" value="1"/>
</dbReference>
<reference evidence="4 5" key="2">
    <citation type="journal article" date="2011" name="J. Antibiot.">
        <title>Furaquinocins I and J: novel polyketide isoprenoid hybrid compounds from Streptomyces reveromyceticus SN-593.</title>
        <authorList>
            <person name="Panthee S."/>
            <person name="Takahashi S."/>
            <person name="Takagi H."/>
            <person name="Nogawa T."/>
            <person name="Oowada E."/>
            <person name="Uramoto M."/>
            <person name="Osada H."/>
        </authorList>
    </citation>
    <scope>NUCLEOTIDE SEQUENCE [LARGE SCALE GENOMIC DNA]</scope>
    <source>
        <strain evidence="4 5">SN-593</strain>
    </source>
</reference>
<dbReference type="InterPro" id="IPR042183">
    <property type="entry name" value="MmgE/PrpD_sf_1"/>
</dbReference>
<gene>
    <name evidence="4" type="ORF">RVR_2941</name>
</gene>
<dbReference type="AlphaFoldDB" id="A0A7U3URE8"/>
<dbReference type="SUPFAM" id="SSF103378">
    <property type="entry name" value="2-methylcitrate dehydratase PrpD"/>
    <property type="match status" value="1"/>
</dbReference>